<organism evidence="2 3">
    <name type="scientific">Natrarchaeobius chitinivorans</name>
    <dbReference type="NCBI Taxonomy" id="1679083"/>
    <lineage>
        <taxon>Archaea</taxon>
        <taxon>Methanobacteriati</taxon>
        <taxon>Methanobacteriota</taxon>
        <taxon>Stenosarchaea group</taxon>
        <taxon>Halobacteria</taxon>
        <taxon>Halobacteriales</taxon>
        <taxon>Natrialbaceae</taxon>
        <taxon>Natrarchaeobius</taxon>
    </lineage>
</organism>
<name>A0A3N6NN94_NATCH</name>
<dbReference type="EMBL" id="REFZ01000005">
    <property type="protein sequence ID" value="RQH00993.1"/>
    <property type="molecule type" value="Genomic_DNA"/>
</dbReference>
<reference evidence="2 3" key="1">
    <citation type="submission" date="2018-10" db="EMBL/GenBank/DDBJ databases">
        <title>Natrarchaeobius chitinivorans gen. nov., sp. nov., and Natrarchaeobius haloalkaliphilus sp. nov., alkaliphilic, chitin-utilizing haloarchaea from hypersaline alkaline lakes.</title>
        <authorList>
            <person name="Sorokin D.Y."/>
            <person name="Elcheninov A.G."/>
            <person name="Kostrikina N.A."/>
            <person name="Bale N.J."/>
            <person name="Sinninghe Damste J.S."/>
            <person name="Khijniak T.V."/>
            <person name="Kublanov I.V."/>
            <person name="Toshchakov S.V."/>
        </authorList>
    </citation>
    <scope>NUCLEOTIDE SEQUENCE [LARGE SCALE GENOMIC DNA]</scope>
    <source>
        <strain evidence="2 3">AArcht7</strain>
    </source>
</reference>
<feature type="compositionally biased region" description="Acidic residues" evidence="1">
    <location>
        <begin position="143"/>
        <end position="189"/>
    </location>
</feature>
<comment type="caution">
    <text evidence="2">The sequence shown here is derived from an EMBL/GenBank/DDBJ whole genome shotgun (WGS) entry which is preliminary data.</text>
</comment>
<sequence length="189" mass="20267">MPETEQQDKTLSELIVKEAVGKGLDTPLRDSILEAVEEEESGRAGGRLSIAGAVFGLGAAIGFLAGRHAPALEETSIEEIEEPEIIETMGGDDESEEVTEVSDEKADADVEDDAGSSSRLVRLLVALGVLVGIALARRRLMGEEEDEWEPIEEFEPATTMEADDESEADAESETEDESGAEADVETEEE</sequence>
<evidence type="ECO:0000313" key="2">
    <source>
        <dbReference type="EMBL" id="RQH00993.1"/>
    </source>
</evidence>
<evidence type="ECO:0000256" key="1">
    <source>
        <dbReference type="SAM" id="MobiDB-lite"/>
    </source>
</evidence>
<dbReference type="Proteomes" id="UP000281431">
    <property type="component" value="Unassembled WGS sequence"/>
</dbReference>
<accession>A0A3N6NN94</accession>
<evidence type="ECO:0000313" key="3">
    <source>
        <dbReference type="Proteomes" id="UP000281431"/>
    </source>
</evidence>
<feature type="region of interest" description="Disordered" evidence="1">
    <location>
        <begin position="141"/>
        <end position="189"/>
    </location>
</feature>
<proteinExistence type="predicted"/>
<keyword evidence="3" id="KW-1185">Reference proteome</keyword>
<dbReference type="OrthoDB" id="206502at2157"/>
<gene>
    <name evidence="2" type="ORF">EA472_08650</name>
</gene>
<feature type="region of interest" description="Disordered" evidence="1">
    <location>
        <begin position="82"/>
        <end position="116"/>
    </location>
</feature>
<protein>
    <submittedName>
        <fullName evidence="2">Uncharacterized protein</fullName>
    </submittedName>
</protein>
<dbReference type="AlphaFoldDB" id="A0A3N6NN94"/>
<feature type="compositionally biased region" description="Acidic residues" evidence="1">
    <location>
        <begin position="82"/>
        <end position="101"/>
    </location>
</feature>